<comment type="caution">
    <text evidence="10">The sequence shown here is derived from an EMBL/GenBank/DDBJ whole genome shotgun (WGS) entry which is preliminary data.</text>
</comment>
<dbReference type="STRING" id="160454.RV10_GL001295"/>
<dbReference type="PATRIC" id="fig|1158607.3.peg.1510"/>
<evidence type="ECO:0000256" key="4">
    <source>
        <dbReference type="ARBA" id="ARBA00022597"/>
    </source>
</evidence>
<organism evidence="10 11">
    <name type="scientific">Enterococcus pallens ATCC BAA-351</name>
    <dbReference type="NCBI Taxonomy" id="1158607"/>
    <lineage>
        <taxon>Bacteria</taxon>
        <taxon>Bacillati</taxon>
        <taxon>Bacillota</taxon>
        <taxon>Bacilli</taxon>
        <taxon>Lactobacillales</taxon>
        <taxon>Enterococcaceae</taxon>
        <taxon>Enterococcus</taxon>
    </lineage>
</organism>
<protein>
    <recommendedName>
        <fullName evidence="12">PTS system, mannose/fructose/sorbose family, IIC component</fullName>
    </recommendedName>
</protein>
<feature type="transmembrane region" description="Helical" evidence="9">
    <location>
        <begin position="71"/>
        <end position="89"/>
    </location>
</feature>
<keyword evidence="8 9" id="KW-0472">Membrane</keyword>
<evidence type="ECO:0000256" key="2">
    <source>
        <dbReference type="ARBA" id="ARBA00022448"/>
    </source>
</evidence>
<proteinExistence type="predicted"/>
<dbReference type="HOGENOM" id="CLU_069101_3_1_9"/>
<dbReference type="RefSeq" id="WP_010756548.1">
    <property type="nucleotide sequence ID" value="NZ_ASWD01000002.1"/>
</dbReference>
<dbReference type="GO" id="GO:0005886">
    <property type="term" value="C:plasma membrane"/>
    <property type="evidence" value="ECO:0007669"/>
    <property type="project" value="UniProtKB-SubCell"/>
</dbReference>
<keyword evidence="3" id="KW-1003">Cell membrane</keyword>
<keyword evidence="7 9" id="KW-1133">Transmembrane helix</keyword>
<dbReference type="Pfam" id="PF03609">
    <property type="entry name" value="EII-Sor"/>
    <property type="match status" value="1"/>
</dbReference>
<dbReference type="OrthoDB" id="1649937at2"/>
<dbReference type="PANTHER" id="PTHR32502:SF8">
    <property type="entry name" value="N-ACETYLGALACTOSAMINE PERMEASE IIC COMPONENT 1"/>
    <property type="match status" value="1"/>
</dbReference>
<gene>
    <name evidence="10" type="ORF">UAU_01523</name>
</gene>
<evidence type="ECO:0000256" key="3">
    <source>
        <dbReference type="ARBA" id="ARBA00022475"/>
    </source>
</evidence>
<accession>R2SRX6</accession>
<evidence type="ECO:0000256" key="7">
    <source>
        <dbReference type="ARBA" id="ARBA00022989"/>
    </source>
</evidence>
<feature type="transmembrane region" description="Helical" evidence="9">
    <location>
        <begin position="176"/>
        <end position="201"/>
    </location>
</feature>
<dbReference type="InterPro" id="IPR050303">
    <property type="entry name" value="GatZ_KbaZ_carbometab"/>
</dbReference>
<evidence type="ECO:0000256" key="8">
    <source>
        <dbReference type="ARBA" id="ARBA00023136"/>
    </source>
</evidence>
<dbReference type="GO" id="GO:0009401">
    <property type="term" value="P:phosphoenolpyruvate-dependent sugar phosphotransferase system"/>
    <property type="evidence" value="ECO:0007669"/>
    <property type="project" value="UniProtKB-KW"/>
</dbReference>
<evidence type="ECO:0000256" key="1">
    <source>
        <dbReference type="ARBA" id="ARBA00004651"/>
    </source>
</evidence>
<evidence type="ECO:0000256" key="9">
    <source>
        <dbReference type="SAM" id="Phobius"/>
    </source>
</evidence>
<keyword evidence="11" id="KW-1185">Reference proteome</keyword>
<evidence type="ECO:0000313" key="11">
    <source>
        <dbReference type="Proteomes" id="UP000013782"/>
    </source>
</evidence>
<keyword evidence="5" id="KW-0598">Phosphotransferase system</keyword>
<dbReference type="InterPro" id="IPR004700">
    <property type="entry name" value="PTS_IIC_man"/>
</dbReference>
<dbReference type="Proteomes" id="UP000013782">
    <property type="component" value="Unassembled WGS sequence"/>
</dbReference>
<dbReference type="PANTHER" id="PTHR32502">
    <property type="entry name" value="N-ACETYLGALACTOSAMINE PERMEASE II COMPONENT-RELATED"/>
    <property type="match status" value="1"/>
</dbReference>
<feature type="transmembrane region" description="Helical" evidence="9">
    <location>
        <begin position="222"/>
        <end position="241"/>
    </location>
</feature>
<feature type="transmembrane region" description="Helical" evidence="9">
    <location>
        <begin position="95"/>
        <end position="112"/>
    </location>
</feature>
<evidence type="ECO:0000256" key="5">
    <source>
        <dbReference type="ARBA" id="ARBA00022683"/>
    </source>
</evidence>
<comment type="subcellular location">
    <subcellularLocation>
        <location evidence="1">Cell membrane</location>
        <topology evidence="1">Multi-pass membrane protein</topology>
    </subcellularLocation>
</comment>
<reference evidence="10 11" key="1">
    <citation type="submission" date="2013-02" db="EMBL/GenBank/DDBJ databases">
        <title>The Genome Sequence of Enterococcus pallens BAA-351.</title>
        <authorList>
            <consortium name="The Broad Institute Genome Sequencing Platform"/>
            <consortium name="The Broad Institute Genome Sequencing Center for Infectious Disease"/>
            <person name="Earl A.M."/>
            <person name="Gilmore M.S."/>
            <person name="Lebreton F."/>
            <person name="Walker B."/>
            <person name="Young S.K."/>
            <person name="Zeng Q."/>
            <person name="Gargeya S."/>
            <person name="Fitzgerald M."/>
            <person name="Haas B."/>
            <person name="Abouelleil A."/>
            <person name="Alvarado L."/>
            <person name="Arachchi H.M."/>
            <person name="Berlin A.M."/>
            <person name="Chapman S.B."/>
            <person name="Dewar J."/>
            <person name="Goldberg J."/>
            <person name="Griggs A."/>
            <person name="Gujja S."/>
            <person name="Hansen M."/>
            <person name="Howarth C."/>
            <person name="Imamovic A."/>
            <person name="Larimer J."/>
            <person name="McCowan C."/>
            <person name="Murphy C."/>
            <person name="Neiman D."/>
            <person name="Pearson M."/>
            <person name="Priest M."/>
            <person name="Roberts A."/>
            <person name="Saif S."/>
            <person name="Shea T."/>
            <person name="Sisk P."/>
            <person name="Sykes S."/>
            <person name="Wortman J."/>
            <person name="Nusbaum C."/>
            <person name="Birren B."/>
        </authorList>
    </citation>
    <scope>NUCLEOTIDE SEQUENCE [LARGE SCALE GENOMIC DNA]</scope>
    <source>
        <strain evidence="10 11">ATCC BAA-351</strain>
    </source>
</reference>
<keyword evidence="6 9" id="KW-0812">Transmembrane</keyword>
<keyword evidence="2" id="KW-0813">Transport</keyword>
<evidence type="ECO:0008006" key="12">
    <source>
        <dbReference type="Google" id="ProtNLM"/>
    </source>
</evidence>
<name>R2SRX6_9ENTE</name>
<dbReference type="eggNOG" id="COG3715">
    <property type="taxonomic scope" value="Bacteria"/>
</dbReference>
<evidence type="ECO:0000256" key="6">
    <source>
        <dbReference type="ARBA" id="ARBA00022692"/>
    </source>
</evidence>
<dbReference type="EMBL" id="AJAQ01000011">
    <property type="protein sequence ID" value="EOH95561.1"/>
    <property type="molecule type" value="Genomic_DNA"/>
</dbReference>
<feature type="transmembrane region" description="Helical" evidence="9">
    <location>
        <begin position="145"/>
        <end position="164"/>
    </location>
</feature>
<dbReference type="AlphaFoldDB" id="R2SRX6"/>
<sequence>MALVTAFLLALYYGFFSAHPIMLIMGPSGMPAVIGLFIGIIMGDPAKAVMIGAMIQVMYLGVVHYGGTMPVDQFFASIIAIPISISTGMDDKQALALAAAFGALGVAIDTIWKTLNTSAWGPYVDRACEKLQYGKISRGSTLFPILTRILLSTPIIFLILYVGTDAVNWLMDNLPQWLLIGFSNMGAIIPAMGFAMFITILGRPLQIPFFIIGFYIMRFGDIPIIGMAVFGAFLAFLSVLWGDPDFFKNRGQA</sequence>
<dbReference type="PROSITE" id="PS51106">
    <property type="entry name" value="PTS_EIIC_TYPE_4"/>
    <property type="match status" value="1"/>
</dbReference>
<keyword evidence="4" id="KW-0762">Sugar transport</keyword>
<evidence type="ECO:0000313" key="10">
    <source>
        <dbReference type="EMBL" id="EOH95561.1"/>
    </source>
</evidence>